<dbReference type="Proteomes" id="UP000028401">
    <property type="component" value="Unassembled WGS sequence"/>
</dbReference>
<dbReference type="Pfam" id="PF00106">
    <property type="entry name" value="adh_short"/>
    <property type="match status" value="1"/>
</dbReference>
<dbReference type="PRINTS" id="PR00081">
    <property type="entry name" value="GDHRDH"/>
</dbReference>
<protein>
    <submittedName>
        <fullName evidence="4">Oxidoreductase dltE</fullName>
    </submittedName>
</protein>
<dbReference type="GO" id="GO:0016491">
    <property type="term" value="F:oxidoreductase activity"/>
    <property type="evidence" value="ECO:0007669"/>
    <property type="project" value="UniProtKB-KW"/>
</dbReference>
<dbReference type="InterPro" id="IPR036291">
    <property type="entry name" value="NAD(P)-bd_dom_sf"/>
</dbReference>
<evidence type="ECO:0000256" key="1">
    <source>
        <dbReference type="ARBA" id="ARBA00006484"/>
    </source>
</evidence>
<dbReference type="EMBL" id="AZSI01000024">
    <property type="protein sequence ID" value="KEY62697.1"/>
    <property type="molecule type" value="Genomic_DNA"/>
</dbReference>
<evidence type="ECO:0000256" key="2">
    <source>
        <dbReference type="ARBA" id="ARBA00023002"/>
    </source>
</evidence>
<dbReference type="PANTHER" id="PTHR44196:SF1">
    <property type="entry name" value="DEHYDROGENASE_REDUCTASE SDR FAMILY MEMBER 7B"/>
    <property type="match status" value="1"/>
</dbReference>
<dbReference type="SUPFAM" id="SSF51735">
    <property type="entry name" value="NAD(P)-binding Rossmann-fold domains"/>
    <property type="match status" value="1"/>
</dbReference>
<evidence type="ECO:0000313" key="5">
    <source>
        <dbReference type="Proteomes" id="UP000028401"/>
    </source>
</evidence>
<dbReference type="PRINTS" id="PR00080">
    <property type="entry name" value="SDRFAMILY"/>
</dbReference>
<dbReference type="PATRIC" id="fig|1415168.3.peg.1156"/>
<dbReference type="GO" id="GO:0016020">
    <property type="term" value="C:membrane"/>
    <property type="evidence" value="ECO:0007669"/>
    <property type="project" value="TreeGrafter"/>
</dbReference>
<reference evidence="4 5" key="1">
    <citation type="submission" date="2014-06" db="EMBL/GenBank/DDBJ databases">
        <title>Draft genome sequence of the putrescine producing strain Lactococcus lactis subsp cremoris GE214.</title>
        <authorList>
            <person name="Ladero V."/>
            <person name="Linares D.M."/>
            <person name="del Rio B."/>
            <person name="Mayo B."/>
            <person name="Martin M.C."/>
            <person name="Fernandez M."/>
            <person name="Alvarez M.A."/>
        </authorList>
    </citation>
    <scope>NUCLEOTIDE SEQUENCE [LARGE SCALE GENOMIC DNA]</scope>
    <source>
        <strain evidence="4 5">GE214</strain>
    </source>
</reference>
<evidence type="ECO:0000256" key="3">
    <source>
        <dbReference type="RuleBase" id="RU000363"/>
    </source>
</evidence>
<evidence type="ECO:0000313" key="4">
    <source>
        <dbReference type="EMBL" id="KEY62697.1"/>
    </source>
</evidence>
<dbReference type="PANTHER" id="PTHR44196">
    <property type="entry name" value="DEHYDROGENASE/REDUCTASE SDR FAMILY MEMBER 7B"/>
    <property type="match status" value="1"/>
</dbReference>
<comment type="similarity">
    <text evidence="1 3">Belongs to the short-chain dehydrogenases/reductases (SDR) family.</text>
</comment>
<keyword evidence="2" id="KW-0560">Oxidoreductase</keyword>
<sequence>MTFTGHTILITGGTSGIGLGFAKKFAELGNKVIIAARNEDRLNQILSENPTFSGFVSDVADENSLSQLVNFINENFPKLDLLMNCAGIMRAINLFEQADNSLGALIEEININLLGTIAVTQAFLEVLVANNGMVINVSSGLSNLADGAHPIYNLTKASVHFYSDALREQAKYFDKALKVVELVPPLVAETNLESHTNTDAPNNMALSDLINETLAGLENGLERIDAGFSKQLHQMGKVNSDENTKLLSNQMLSNYFPKNKE</sequence>
<gene>
    <name evidence="4" type="ORF">U725_01089</name>
</gene>
<dbReference type="AlphaFoldDB" id="A0A084ABL8"/>
<dbReference type="RefSeq" id="WP_042748095.1">
    <property type="nucleotide sequence ID" value="NZ_AZSI01000024.1"/>
</dbReference>
<organism evidence="4 5">
    <name type="scientific">Lactococcus cremoris subsp. cremoris GE214</name>
    <dbReference type="NCBI Taxonomy" id="1415168"/>
    <lineage>
        <taxon>Bacteria</taxon>
        <taxon>Bacillati</taxon>
        <taxon>Bacillota</taxon>
        <taxon>Bacilli</taxon>
        <taxon>Lactobacillales</taxon>
        <taxon>Streptococcaceae</taxon>
        <taxon>Lactococcus</taxon>
        <taxon>Lactococcus cremoris subsp. cremoris</taxon>
    </lineage>
</organism>
<accession>A0A084ABL8</accession>
<dbReference type="Gene3D" id="3.40.50.720">
    <property type="entry name" value="NAD(P)-binding Rossmann-like Domain"/>
    <property type="match status" value="1"/>
</dbReference>
<proteinExistence type="inferred from homology"/>
<name>A0A084ABL8_LACLC</name>
<comment type="caution">
    <text evidence="4">The sequence shown here is derived from an EMBL/GenBank/DDBJ whole genome shotgun (WGS) entry which is preliminary data.</text>
</comment>
<dbReference type="InterPro" id="IPR002347">
    <property type="entry name" value="SDR_fam"/>
</dbReference>